<reference evidence="4" key="1">
    <citation type="journal article" date="2011" name="Nat. Biotechnol.">
        <title>The genomic sequence of the Chinese hamster ovary (CHO)-K1 cell line.</title>
        <authorList>
            <person name="Xu X."/>
            <person name="Nagarajan H."/>
            <person name="Lewis N.E."/>
            <person name="Pan S."/>
            <person name="Cai Z."/>
            <person name="Liu X."/>
            <person name="Chen W."/>
            <person name="Xie M."/>
            <person name="Wang W."/>
            <person name="Hammond S."/>
            <person name="Andersen M.R."/>
            <person name="Neff N."/>
            <person name="Passarelli B."/>
            <person name="Koh W."/>
            <person name="Fan H.C."/>
            <person name="Wang J."/>
            <person name="Gui Y."/>
            <person name="Lee K.H."/>
            <person name="Betenbaugh M.J."/>
            <person name="Quake S.R."/>
            <person name="Famili I."/>
            <person name="Palsson B.O."/>
            <person name="Wang J."/>
        </authorList>
    </citation>
    <scope>NUCLEOTIDE SEQUENCE [LARGE SCALE GENOMIC DNA]</scope>
    <source>
        <strain evidence="4">CHO K1 cell line</strain>
    </source>
</reference>
<reference evidence="3" key="4">
    <citation type="submission" date="2013-03" db="EMBL/GenBank/DDBJ databases">
        <title>Chinese hamster genome sequenced from sorted chromosomes.</title>
        <authorList>
            <person name="Brinkrolf K."/>
            <person name="Rupp O."/>
            <person name="Laux H."/>
            <person name="Kollin F."/>
            <person name="Ernst W."/>
            <person name="Linke B."/>
            <person name="Kofler R."/>
            <person name="Romand S."/>
            <person name="Hesse F."/>
            <person name="Budach W.E."/>
            <person name="Galosy S."/>
            <person name="Muller D."/>
            <person name="Noll T."/>
            <person name="Wienberg J."/>
            <person name="Jostock T."/>
            <person name="Leonard M."/>
            <person name="Grillari J."/>
            <person name="Tauch A."/>
            <person name="Goesmann A."/>
            <person name="Helk B."/>
            <person name="Mott J.E."/>
            <person name="Puehler A."/>
            <person name="Borth N."/>
        </authorList>
    </citation>
    <scope>NUCLEOTIDE SEQUENCE</scope>
    <source>
        <strain evidence="3">17A/GY</strain>
    </source>
</reference>
<reference evidence="5" key="3">
    <citation type="journal article" date="2013" name="Nat. Biotechnol.">
        <title>Chinese hamster genome sequenced from sorted chromosomes.</title>
        <authorList>
            <person name="Brinkrolf K."/>
            <person name="Rupp O."/>
            <person name="Laux H."/>
            <person name="Kollin F."/>
            <person name="Ernst W."/>
            <person name="Linke B."/>
            <person name="Kofler R."/>
            <person name="Romand S."/>
            <person name="Hesse F."/>
            <person name="Budach W.E."/>
            <person name="Galosy S."/>
            <person name="Muller D."/>
            <person name="Noll T."/>
            <person name="Wienberg J."/>
            <person name="Jostock T."/>
            <person name="Leonard M."/>
            <person name="Grillari J."/>
            <person name="Tauch A."/>
            <person name="Goesmann A."/>
            <person name="Helk B."/>
            <person name="Mott J.E."/>
            <person name="Puhler A."/>
            <person name="Borth N."/>
        </authorList>
    </citation>
    <scope>NUCLEOTIDE SEQUENCE [LARGE SCALE GENOMIC DNA]</scope>
    <source>
        <strain evidence="5">17A/GY</strain>
    </source>
</reference>
<sequence length="100" mass="11374">MFEHDMEESKRNLIEIHEQEPQVFKAMIGFIYTWKAPYLHSIADAVLATADKYGLGNLKNSGWLKTQALDFITAHASEVSETSSWKTVMGSYLELEHTVP</sequence>
<name>G3HDN6_CRIGR</name>
<gene>
    <name evidence="3" type="ORF">H671_1g3260</name>
    <name evidence="2" type="ORF">I79_008622</name>
</gene>
<feature type="domain" description="BTB" evidence="1">
    <location>
        <begin position="1"/>
        <end position="60"/>
    </location>
</feature>
<dbReference type="Proteomes" id="UP000030759">
    <property type="component" value="Unassembled WGS sequence"/>
</dbReference>
<evidence type="ECO:0000313" key="2">
    <source>
        <dbReference type="EMBL" id="EGV91675.1"/>
    </source>
</evidence>
<organism evidence="2 4">
    <name type="scientific">Cricetulus griseus</name>
    <name type="common">Chinese hamster</name>
    <name type="synonym">Cricetulus barabensis griseus</name>
    <dbReference type="NCBI Taxonomy" id="10029"/>
    <lineage>
        <taxon>Eukaryota</taxon>
        <taxon>Metazoa</taxon>
        <taxon>Chordata</taxon>
        <taxon>Craniata</taxon>
        <taxon>Vertebrata</taxon>
        <taxon>Euteleostomi</taxon>
        <taxon>Mammalia</taxon>
        <taxon>Eutheria</taxon>
        <taxon>Euarchontoglires</taxon>
        <taxon>Glires</taxon>
        <taxon>Rodentia</taxon>
        <taxon>Myomorpha</taxon>
        <taxon>Muroidea</taxon>
        <taxon>Cricetidae</taxon>
        <taxon>Cricetinae</taxon>
        <taxon>Cricetulus</taxon>
    </lineage>
</organism>
<proteinExistence type="predicted"/>
<dbReference type="PANTHER" id="PTHR24413">
    <property type="entry name" value="SPECKLE-TYPE POZ PROTEIN"/>
    <property type="match status" value="1"/>
</dbReference>
<dbReference type="Gene3D" id="3.30.710.10">
    <property type="entry name" value="Potassium Channel Kv1.1, Chain A"/>
    <property type="match status" value="1"/>
</dbReference>
<dbReference type="InterPro" id="IPR000210">
    <property type="entry name" value="BTB/POZ_dom"/>
</dbReference>
<dbReference type="Pfam" id="PF00651">
    <property type="entry name" value="BTB"/>
    <property type="match status" value="1"/>
</dbReference>
<dbReference type="Proteomes" id="UP000001075">
    <property type="component" value="Unassembled WGS sequence"/>
</dbReference>
<reference evidence="2" key="2">
    <citation type="submission" date="2011-08" db="EMBL/GenBank/DDBJ databases">
        <title>The genomic sequence of the Chinese hamster ovary CHO-K1 cell line.</title>
        <authorList>
            <person name="Xu X."/>
            <person name="Nagarajan H."/>
            <person name="Lewis N.E."/>
            <person name="Pan S."/>
            <person name="Cai Z."/>
            <person name="Liu X."/>
            <person name="Chen W."/>
            <person name="Xie M."/>
            <person name="Wang W."/>
            <person name="Hammond S."/>
            <person name="Andersen M.R."/>
            <person name="Neff N."/>
            <person name="Passarelli B."/>
            <person name="Koh W."/>
            <person name="Fan C.H."/>
            <person name="Wang J."/>
            <person name="Gui Y."/>
            <person name="Lee K.H."/>
            <person name="Betenbaugh M.J."/>
            <person name="Quake S.R."/>
            <person name="Famili I."/>
            <person name="Palsson B.O."/>
            <person name="Wang J."/>
        </authorList>
    </citation>
    <scope>NUCLEOTIDE SEQUENCE</scope>
</reference>
<protein>
    <submittedName>
        <fullName evidence="2">Speckle-type POZ protein</fullName>
    </submittedName>
</protein>
<dbReference type="SUPFAM" id="SSF54695">
    <property type="entry name" value="POZ domain"/>
    <property type="match status" value="1"/>
</dbReference>
<dbReference type="AlphaFoldDB" id="G3HDN6"/>
<dbReference type="InterPro" id="IPR011333">
    <property type="entry name" value="SKP1/BTB/POZ_sf"/>
</dbReference>
<evidence type="ECO:0000259" key="1">
    <source>
        <dbReference type="Pfam" id="PF00651"/>
    </source>
</evidence>
<dbReference type="EMBL" id="KE666292">
    <property type="protein sequence ID" value="ERE88180.1"/>
    <property type="molecule type" value="Genomic_DNA"/>
</dbReference>
<evidence type="ECO:0000313" key="5">
    <source>
        <dbReference type="Proteomes" id="UP000030759"/>
    </source>
</evidence>
<dbReference type="STRING" id="10029.G3HDN6"/>
<evidence type="ECO:0000313" key="4">
    <source>
        <dbReference type="Proteomes" id="UP000001075"/>
    </source>
</evidence>
<evidence type="ECO:0000313" key="3">
    <source>
        <dbReference type="EMBL" id="ERE88180.1"/>
    </source>
</evidence>
<dbReference type="EMBL" id="JH000299">
    <property type="protein sequence ID" value="EGV91675.1"/>
    <property type="molecule type" value="Genomic_DNA"/>
</dbReference>
<accession>G3HDN6</accession>